<dbReference type="InterPro" id="IPR020056">
    <property type="entry name" value="Rbsml_bL25/Gln-tRNA_synth_N"/>
</dbReference>
<evidence type="ECO:0000256" key="5">
    <source>
        <dbReference type="HAMAP-Rule" id="MF_01334"/>
    </source>
</evidence>
<feature type="region of interest" description="Disordered" evidence="6">
    <location>
        <begin position="201"/>
        <end position="229"/>
    </location>
</feature>
<dbReference type="InterPro" id="IPR001021">
    <property type="entry name" value="Ribosomal_bL25_long"/>
</dbReference>
<dbReference type="PANTHER" id="PTHR33284">
    <property type="entry name" value="RIBOSOMAL PROTEIN L25/GLN-TRNA SYNTHETASE, ANTI-CODON-BINDING DOMAIN-CONTAINING PROTEIN"/>
    <property type="match status" value="1"/>
</dbReference>
<dbReference type="EMBL" id="PCVO01000006">
    <property type="protein sequence ID" value="PIQ75560.1"/>
    <property type="molecule type" value="Genomic_DNA"/>
</dbReference>
<evidence type="ECO:0000259" key="7">
    <source>
        <dbReference type="Pfam" id="PF01386"/>
    </source>
</evidence>
<feature type="domain" description="Large ribosomal subunit protein bL25 L25" evidence="7">
    <location>
        <begin position="4"/>
        <end position="89"/>
    </location>
</feature>
<keyword evidence="2 5" id="KW-0694">RNA-binding</keyword>
<sequence>MLELKAAPRQELGRKTNKQRKAGLIPAVIYGHGIKSEPLYVLKKDFLKIYKEVGESTLITLEVGGKNRNVLIHDVAKDALDEGIIHIDFYQVRMDEKIKAEVPLNFIGESDAVKSEGGVLVKNIQEVEIEALPKDLPHHIDVDISALKTFDSRIFAKDLNIPDSVKILIQADEIVVSVIPPRSEEELAALEEKVEEKVEEVKVVGEEEKAAEAEAPEQKTGEKKAEEKT</sequence>
<dbReference type="Pfam" id="PF01386">
    <property type="entry name" value="Ribosomal_L25p"/>
    <property type="match status" value="1"/>
</dbReference>
<dbReference type="HAMAP" id="MF_01334">
    <property type="entry name" value="Ribosomal_bL25_CTC"/>
    <property type="match status" value="1"/>
</dbReference>
<reference evidence="9 10" key="1">
    <citation type="submission" date="2017-09" db="EMBL/GenBank/DDBJ databases">
        <title>Depth-based differentiation of microbial function through sediment-hosted aquifers and enrichment of novel symbionts in the deep terrestrial subsurface.</title>
        <authorList>
            <person name="Probst A.J."/>
            <person name="Ladd B."/>
            <person name="Jarett J.K."/>
            <person name="Geller-Mcgrath D.E."/>
            <person name="Sieber C.M."/>
            <person name="Emerson J.B."/>
            <person name="Anantharaman K."/>
            <person name="Thomas B.C."/>
            <person name="Malmstrom R."/>
            <person name="Stieglmeier M."/>
            <person name="Klingl A."/>
            <person name="Woyke T."/>
            <person name="Ryan C.M."/>
            <person name="Banfield J.F."/>
        </authorList>
    </citation>
    <scope>NUCLEOTIDE SEQUENCE [LARGE SCALE GENOMIC DNA]</scope>
    <source>
        <strain evidence="9">CG11_big_fil_rev_8_21_14_0_20_40_15</strain>
    </source>
</reference>
<dbReference type="InterPro" id="IPR037121">
    <property type="entry name" value="Ribosomal_bL25_C"/>
</dbReference>
<comment type="function">
    <text evidence="5">This is one of the proteins that binds to the 5S RNA in the ribosome where it forms part of the central protuberance.</text>
</comment>
<gene>
    <name evidence="5" type="primary">rplY</name>
    <name evidence="5" type="synonym">ctc</name>
    <name evidence="9" type="ORF">COV84_00520</name>
</gene>
<dbReference type="InterPro" id="IPR029751">
    <property type="entry name" value="Ribosomal_L25_dom"/>
</dbReference>
<proteinExistence type="inferred from homology"/>
<dbReference type="Gene3D" id="2.40.240.10">
    <property type="entry name" value="Ribosomal Protein L25, Chain P"/>
    <property type="match status" value="1"/>
</dbReference>
<dbReference type="InterPro" id="IPR011035">
    <property type="entry name" value="Ribosomal_bL25/Gln-tRNA_synth"/>
</dbReference>
<accession>A0A2H0KTT5</accession>
<dbReference type="InterPro" id="IPR020930">
    <property type="entry name" value="Ribosomal_uL5_bac-type"/>
</dbReference>
<keyword evidence="3 5" id="KW-0689">Ribosomal protein</keyword>
<dbReference type="Proteomes" id="UP000229317">
    <property type="component" value="Unassembled WGS sequence"/>
</dbReference>
<dbReference type="GO" id="GO:0022625">
    <property type="term" value="C:cytosolic large ribosomal subunit"/>
    <property type="evidence" value="ECO:0007669"/>
    <property type="project" value="TreeGrafter"/>
</dbReference>
<comment type="subunit">
    <text evidence="5">Part of the 50S ribosomal subunit; part of the 5S rRNA/L5/L18/L25 subcomplex. Contacts the 5S rRNA. Binds to the 5S rRNA independently of L5 and L18.</text>
</comment>
<evidence type="ECO:0000256" key="6">
    <source>
        <dbReference type="SAM" id="MobiDB-lite"/>
    </source>
</evidence>
<evidence type="ECO:0000259" key="8">
    <source>
        <dbReference type="Pfam" id="PF14693"/>
    </source>
</evidence>
<evidence type="ECO:0000256" key="2">
    <source>
        <dbReference type="ARBA" id="ARBA00022884"/>
    </source>
</evidence>
<evidence type="ECO:0000313" key="9">
    <source>
        <dbReference type="EMBL" id="PIQ75560.1"/>
    </source>
</evidence>
<evidence type="ECO:0000256" key="4">
    <source>
        <dbReference type="ARBA" id="ARBA00023274"/>
    </source>
</evidence>
<dbReference type="AlphaFoldDB" id="A0A2H0KTT5"/>
<dbReference type="CDD" id="cd00495">
    <property type="entry name" value="Ribosomal_L25_TL5_CTC"/>
    <property type="match status" value="1"/>
</dbReference>
<dbReference type="PANTHER" id="PTHR33284:SF1">
    <property type="entry name" value="RIBOSOMAL PROTEIN L25_GLN-TRNA SYNTHETASE, ANTI-CODON-BINDING DOMAIN-CONTAINING PROTEIN"/>
    <property type="match status" value="1"/>
</dbReference>
<dbReference type="SUPFAM" id="SSF50715">
    <property type="entry name" value="Ribosomal protein L25-like"/>
    <property type="match status" value="1"/>
</dbReference>
<evidence type="ECO:0000256" key="3">
    <source>
        <dbReference type="ARBA" id="ARBA00022980"/>
    </source>
</evidence>
<name>A0A2H0KTT5_9BACT</name>
<dbReference type="Pfam" id="PF14693">
    <property type="entry name" value="Ribosomal_TL5_C"/>
    <property type="match status" value="1"/>
</dbReference>
<protein>
    <recommendedName>
        <fullName evidence="5">Large ribosomal subunit protein bL25</fullName>
    </recommendedName>
    <alternativeName>
        <fullName evidence="5">General stress protein CTC</fullName>
    </alternativeName>
</protein>
<dbReference type="GO" id="GO:0006412">
    <property type="term" value="P:translation"/>
    <property type="evidence" value="ECO:0007669"/>
    <property type="project" value="UniProtKB-UniRule"/>
</dbReference>
<comment type="similarity">
    <text evidence="5">Belongs to the bacterial ribosomal protein bL25 family. CTC subfamily.</text>
</comment>
<keyword evidence="4 5" id="KW-0687">Ribonucleoprotein</keyword>
<comment type="caution">
    <text evidence="9">The sequence shown here is derived from an EMBL/GenBank/DDBJ whole genome shotgun (WGS) entry which is preliminary data.</text>
</comment>
<organism evidence="9 10">
    <name type="scientific">Candidatus Portnoybacteria bacterium CG11_big_fil_rev_8_21_14_0_20_40_15</name>
    <dbReference type="NCBI Taxonomy" id="1974817"/>
    <lineage>
        <taxon>Bacteria</taxon>
        <taxon>Candidatus Portnoyibacteriota</taxon>
    </lineage>
</organism>
<dbReference type="NCBIfam" id="TIGR00731">
    <property type="entry name" value="bL25_bact_ctc"/>
    <property type="match status" value="1"/>
</dbReference>
<dbReference type="InterPro" id="IPR020057">
    <property type="entry name" value="Ribosomal_bL25_b-dom"/>
</dbReference>
<evidence type="ECO:0000313" key="10">
    <source>
        <dbReference type="Proteomes" id="UP000229317"/>
    </source>
</evidence>
<dbReference type="GO" id="GO:0008097">
    <property type="term" value="F:5S rRNA binding"/>
    <property type="evidence" value="ECO:0007669"/>
    <property type="project" value="InterPro"/>
</dbReference>
<keyword evidence="1 5" id="KW-0699">rRNA-binding</keyword>
<dbReference type="GO" id="GO:0003735">
    <property type="term" value="F:structural constituent of ribosome"/>
    <property type="evidence" value="ECO:0007669"/>
    <property type="project" value="InterPro"/>
</dbReference>
<feature type="domain" description="Large ribosomal subunit protein bL25 beta" evidence="8">
    <location>
        <begin position="97"/>
        <end position="182"/>
    </location>
</feature>
<dbReference type="Gene3D" id="2.170.120.20">
    <property type="entry name" value="Ribosomal protein L25, beta domain"/>
    <property type="match status" value="1"/>
</dbReference>
<evidence type="ECO:0000256" key="1">
    <source>
        <dbReference type="ARBA" id="ARBA00022730"/>
    </source>
</evidence>